<dbReference type="GO" id="GO:0004386">
    <property type="term" value="F:helicase activity"/>
    <property type="evidence" value="ECO:0007669"/>
    <property type="project" value="TreeGrafter"/>
</dbReference>
<dbReference type="InterPro" id="IPR027417">
    <property type="entry name" value="P-loop_NTPase"/>
</dbReference>
<dbReference type="Gene3D" id="3.40.50.300">
    <property type="entry name" value="P-loop containing nucleotide triphosphate hydrolases"/>
    <property type="match status" value="1"/>
</dbReference>
<proteinExistence type="predicted"/>
<dbReference type="AlphaFoldDB" id="A0A8T0TUN2"/>
<sequence length="75" mass="8510">MIVKTENFAFQDSPEGFKMLELRKSLPAYKEKERLLAAIAWNQVIVISGETGCGKTTQLPQFILESEIVWPRGLL</sequence>
<dbReference type="GO" id="GO:0003723">
    <property type="term" value="F:RNA binding"/>
    <property type="evidence" value="ECO:0007669"/>
    <property type="project" value="TreeGrafter"/>
</dbReference>
<protein>
    <submittedName>
        <fullName evidence="1">Uncharacterized protein</fullName>
    </submittedName>
</protein>
<dbReference type="PANTHER" id="PTHR18934">
    <property type="entry name" value="ATP-DEPENDENT RNA HELICASE"/>
    <property type="match status" value="1"/>
</dbReference>
<gene>
    <name evidence="1" type="ORF">PVAP13_4KG104805</name>
</gene>
<organism evidence="1 2">
    <name type="scientific">Panicum virgatum</name>
    <name type="common">Blackwell switchgrass</name>
    <dbReference type="NCBI Taxonomy" id="38727"/>
    <lineage>
        <taxon>Eukaryota</taxon>
        <taxon>Viridiplantae</taxon>
        <taxon>Streptophyta</taxon>
        <taxon>Embryophyta</taxon>
        <taxon>Tracheophyta</taxon>
        <taxon>Spermatophyta</taxon>
        <taxon>Magnoliopsida</taxon>
        <taxon>Liliopsida</taxon>
        <taxon>Poales</taxon>
        <taxon>Poaceae</taxon>
        <taxon>PACMAD clade</taxon>
        <taxon>Panicoideae</taxon>
        <taxon>Panicodae</taxon>
        <taxon>Paniceae</taxon>
        <taxon>Panicinae</taxon>
        <taxon>Panicum</taxon>
        <taxon>Panicum sect. Hiantes</taxon>
    </lineage>
</organism>
<name>A0A8T0TUN2_PANVG</name>
<dbReference type="Proteomes" id="UP000823388">
    <property type="component" value="Chromosome 4K"/>
</dbReference>
<reference evidence="1" key="1">
    <citation type="submission" date="2020-05" db="EMBL/GenBank/DDBJ databases">
        <title>WGS assembly of Panicum virgatum.</title>
        <authorList>
            <person name="Lovell J.T."/>
            <person name="Jenkins J."/>
            <person name="Shu S."/>
            <person name="Juenger T.E."/>
            <person name="Schmutz J."/>
        </authorList>
    </citation>
    <scope>NUCLEOTIDE SEQUENCE</scope>
    <source>
        <strain evidence="1">AP13</strain>
    </source>
</reference>
<dbReference type="SUPFAM" id="SSF52540">
    <property type="entry name" value="P-loop containing nucleoside triphosphate hydrolases"/>
    <property type="match status" value="1"/>
</dbReference>
<accession>A0A8T0TUN2</accession>
<keyword evidence="2" id="KW-1185">Reference proteome</keyword>
<evidence type="ECO:0000313" key="2">
    <source>
        <dbReference type="Proteomes" id="UP000823388"/>
    </source>
</evidence>
<dbReference type="EMBL" id="CM029043">
    <property type="protein sequence ID" value="KAG2611559.1"/>
    <property type="molecule type" value="Genomic_DNA"/>
</dbReference>
<evidence type="ECO:0000313" key="1">
    <source>
        <dbReference type="EMBL" id="KAG2611559.1"/>
    </source>
</evidence>
<dbReference type="PANTHER" id="PTHR18934:SF103">
    <property type="entry name" value="RNA HELICASE"/>
    <property type="match status" value="1"/>
</dbReference>
<dbReference type="GO" id="GO:0005634">
    <property type="term" value="C:nucleus"/>
    <property type="evidence" value="ECO:0007669"/>
    <property type="project" value="TreeGrafter"/>
</dbReference>
<comment type="caution">
    <text evidence="1">The sequence shown here is derived from an EMBL/GenBank/DDBJ whole genome shotgun (WGS) entry which is preliminary data.</text>
</comment>